<keyword evidence="1 3" id="KW-0808">Transferase</keyword>
<dbReference type="InterPro" id="IPR011611">
    <property type="entry name" value="PfkB_dom"/>
</dbReference>
<feature type="binding site" evidence="3">
    <location>
        <position position="249"/>
    </location>
    <ligand>
        <name>K(+)</name>
        <dbReference type="ChEBI" id="CHEBI:29103"/>
    </ligand>
</feature>
<accession>A0AA37NLZ1</accession>
<keyword evidence="3" id="KW-0460">Magnesium</keyword>
<keyword evidence="3" id="KW-0547">Nucleotide-binding</keyword>
<comment type="subcellular location">
    <subcellularLocation>
        <location evidence="3">Cytoplasm</location>
    </subcellularLocation>
</comment>
<evidence type="ECO:0000256" key="3">
    <source>
        <dbReference type="HAMAP-Rule" id="MF_01987"/>
    </source>
</evidence>
<feature type="binding site" evidence="3">
    <location>
        <position position="151"/>
    </location>
    <ligand>
        <name>ATP</name>
        <dbReference type="ChEBI" id="CHEBI:30616"/>
    </ligand>
</feature>
<keyword evidence="3" id="KW-0119">Carbohydrate metabolism</keyword>
<dbReference type="GO" id="GO:0006014">
    <property type="term" value="P:D-ribose metabolic process"/>
    <property type="evidence" value="ECO:0007669"/>
    <property type="project" value="UniProtKB-UniRule"/>
</dbReference>
<feature type="binding site" evidence="3">
    <location>
        <position position="254"/>
    </location>
    <ligand>
        <name>K(+)</name>
        <dbReference type="ChEBI" id="CHEBI:29103"/>
    </ligand>
</feature>
<comment type="cofactor">
    <cofactor evidence="3">
        <name>Mg(2+)</name>
        <dbReference type="ChEBI" id="CHEBI:18420"/>
    </cofactor>
</comment>
<comment type="similarity">
    <text evidence="3">Belongs to the carbohydrate kinase PfkB family. Deoxyribokinase subfamily.</text>
</comment>
<dbReference type="Pfam" id="PF00294">
    <property type="entry name" value="PfkB"/>
    <property type="match status" value="1"/>
</dbReference>
<evidence type="ECO:0000313" key="6">
    <source>
        <dbReference type="Proteomes" id="UP001055105"/>
    </source>
</evidence>
<keyword evidence="3" id="KW-0479">Metal-binding</keyword>
<dbReference type="PANTHER" id="PTHR10584:SF166">
    <property type="entry name" value="RIBOKINASE"/>
    <property type="match status" value="1"/>
</dbReference>
<evidence type="ECO:0000259" key="4">
    <source>
        <dbReference type="Pfam" id="PF00294"/>
    </source>
</evidence>
<dbReference type="SUPFAM" id="SSF53613">
    <property type="entry name" value="Ribokinase-like"/>
    <property type="match status" value="1"/>
</dbReference>
<comment type="caution">
    <text evidence="5">The sequence shown here is derived from an EMBL/GenBank/DDBJ whole genome shotgun (WGS) entry which is preliminary data.</text>
</comment>
<reference evidence="5" key="1">
    <citation type="submission" date="2022-01" db="EMBL/GenBank/DDBJ databases">
        <title>Novel bile acid biosynthetic pathways are enriched in the microbiome of centenarians.</title>
        <authorList>
            <person name="Sato Y."/>
            <person name="Atarashi K."/>
            <person name="Plichta R.D."/>
            <person name="Arai Y."/>
            <person name="Sasajima S."/>
            <person name="Kearney M.S."/>
            <person name="Suda W."/>
            <person name="Takeshita K."/>
            <person name="Sasaki T."/>
            <person name="Okamoto S."/>
            <person name="Skelly N.A."/>
            <person name="Okamura Y."/>
            <person name="Vlamakis H."/>
            <person name="Li Y."/>
            <person name="Tanoue T."/>
            <person name="Takei H."/>
            <person name="Nittono H."/>
            <person name="Narushima S."/>
            <person name="Irie J."/>
            <person name="Itoh H."/>
            <person name="Moriya K."/>
            <person name="Sugiura Y."/>
            <person name="Suematsu M."/>
            <person name="Moritoki N."/>
            <person name="Shibata S."/>
            <person name="Littman R.D."/>
            <person name="Fischbach A.M."/>
            <person name="Uwamino Y."/>
            <person name="Inoue T."/>
            <person name="Honda A."/>
            <person name="Hattori M."/>
            <person name="Murai T."/>
            <person name="Xavier J.R."/>
            <person name="Hirose N."/>
            <person name="Honda K."/>
        </authorList>
    </citation>
    <scope>NUCLEOTIDE SEQUENCE</scope>
    <source>
        <strain evidence="5">CE91-St16</strain>
    </source>
</reference>
<dbReference type="InterPro" id="IPR029056">
    <property type="entry name" value="Ribokinase-like"/>
</dbReference>
<comment type="subunit">
    <text evidence="3">Homodimer.</text>
</comment>
<dbReference type="InterPro" id="IPR011877">
    <property type="entry name" value="Ribokinase"/>
</dbReference>
<dbReference type="GO" id="GO:0005524">
    <property type="term" value="F:ATP binding"/>
    <property type="evidence" value="ECO:0007669"/>
    <property type="project" value="UniProtKB-UniRule"/>
</dbReference>
<dbReference type="PROSITE" id="PS00584">
    <property type="entry name" value="PFKB_KINASES_2"/>
    <property type="match status" value="1"/>
</dbReference>
<dbReference type="HAMAP" id="MF_01987">
    <property type="entry name" value="Ribokinase"/>
    <property type="match status" value="1"/>
</dbReference>
<feature type="site" description="Important for substrate specificity" evidence="3">
    <location>
        <position position="1"/>
    </location>
</feature>
<dbReference type="PANTHER" id="PTHR10584">
    <property type="entry name" value="SUGAR KINASE"/>
    <property type="match status" value="1"/>
</dbReference>
<dbReference type="NCBIfam" id="TIGR02152">
    <property type="entry name" value="D_ribokin_bact"/>
    <property type="match status" value="1"/>
</dbReference>
<name>A0AA37NLZ1_9BACT</name>
<dbReference type="GO" id="GO:0004747">
    <property type="term" value="F:ribokinase activity"/>
    <property type="evidence" value="ECO:0007669"/>
    <property type="project" value="UniProtKB-UniRule"/>
</dbReference>
<feature type="binding site" evidence="3">
    <location>
        <position position="219"/>
    </location>
    <ligand>
        <name>substrate</name>
    </ligand>
</feature>
<dbReference type="InterPro" id="IPR002173">
    <property type="entry name" value="Carboh/pur_kinase_PfkB_CS"/>
</dbReference>
<dbReference type="GO" id="GO:0046872">
    <property type="term" value="F:metal ion binding"/>
    <property type="evidence" value="ECO:0007669"/>
    <property type="project" value="UniProtKB-KW"/>
</dbReference>
<feature type="binding site" evidence="3">
    <location>
        <begin position="6"/>
        <end position="10"/>
    </location>
    <ligand>
        <name>substrate</name>
    </ligand>
</feature>
<keyword evidence="2 3" id="KW-0418">Kinase</keyword>
<dbReference type="Proteomes" id="UP001055105">
    <property type="component" value="Unassembled WGS sequence"/>
</dbReference>
<dbReference type="CDD" id="cd01174">
    <property type="entry name" value="ribokinase"/>
    <property type="match status" value="1"/>
</dbReference>
<protein>
    <recommendedName>
        <fullName evidence="3">Deoxyribokinase</fullName>
        <shortName evidence="3">dRK</shortName>
        <ecNumber evidence="3">2.7.1.229</ecNumber>
    </recommendedName>
    <alternativeName>
        <fullName evidence="3">ATP:2-deoxy-D-ribose 5-phosphotransferase</fullName>
    </alternativeName>
</protein>
<dbReference type="EC" id="2.7.1.229" evidence="3"/>
<feature type="binding site" evidence="3">
    <location>
        <begin position="218"/>
        <end position="219"/>
    </location>
    <ligand>
        <name>ATP</name>
        <dbReference type="ChEBI" id="CHEBI:30616"/>
    </ligand>
</feature>
<evidence type="ECO:0000313" key="5">
    <source>
        <dbReference type="EMBL" id="GKI17379.1"/>
    </source>
</evidence>
<keyword evidence="3" id="KW-0963">Cytoplasm</keyword>
<evidence type="ECO:0000256" key="1">
    <source>
        <dbReference type="ARBA" id="ARBA00022679"/>
    </source>
</evidence>
<feature type="binding site" evidence="3">
    <location>
        <position position="215"/>
    </location>
    <ligand>
        <name>K(+)</name>
        <dbReference type="ChEBI" id="CHEBI:29103"/>
    </ligand>
</feature>
<dbReference type="Gene3D" id="3.40.1190.20">
    <property type="match status" value="1"/>
</dbReference>
<feature type="binding site" evidence="3">
    <location>
        <position position="252"/>
    </location>
    <ligand>
        <name>K(+)</name>
        <dbReference type="ChEBI" id="CHEBI:29103"/>
    </ligand>
</feature>
<evidence type="ECO:0000256" key="2">
    <source>
        <dbReference type="ARBA" id="ARBA00022777"/>
    </source>
</evidence>
<feature type="domain" description="Carbohydrate kinase PfkB" evidence="4">
    <location>
        <begin position="3"/>
        <end position="261"/>
    </location>
</feature>
<feature type="binding site" evidence="3">
    <location>
        <position position="258"/>
    </location>
    <ligand>
        <name>K(+)</name>
        <dbReference type="ChEBI" id="CHEBI:29103"/>
    </ligand>
</feature>
<feature type="active site" description="Proton acceptor" evidence="3">
    <location>
        <position position="219"/>
    </location>
</feature>
<feature type="binding site" evidence="3">
    <location>
        <begin position="187"/>
        <end position="192"/>
    </location>
    <ligand>
        <name>ATP</name>
        <dbReference type="ChEBI" id="CHEBI:30616"/>
    </ligand>
</feature>
<proteinExistence type="inferred from homology"/>
<keyword evidence="3" id="KW-0630">Potassium</keyword>
<comment type="caution">
    <text evidence="3">Lacks conserved residue(s) required for the propagation of feature annotation.</text>
</comment>
<dbReference type="EMBL" id="BQOL01000001">
    <property type="protein sequence ID" value="GKI17379.1"/>
    <property type="molecule type" value="Genomic_DNA"/>
</dbReference>
<feature type="binding site" evidence="3">
    <location>
        <position position="107"/>
    </location>
    <ligand>
        <name>substrate</name>
    </ligand>
</feature>
<sequence length="269" mass="27511">MINAGGKGANQAVAAARMGGDVCFVACVGDDGFGAEAVRHYAGEGIDTSYIVRRNGVASGVALIAVDDAAENSIVVAPGANALLSTADIDAVESEIAAADYLLVQLEIPMETVARATELAVRHGVRVILNPAPAAPIADEVLARLDLITPNRSETELLTGLKVENVGDAVAAAAWFRGRGVRRVAVTMGSAGALVADERGEEFVPAYRVEAVDTTAAGDVFNGALAVALSEGRELGAAARFAAAASSIACTRIGAQRSIPQRREVDSAE</sequence>
<organism evidence="5 6">
    <name type="scientific">Alistipes finegoldii</name>
    <dbReference type="NCBI Taxonomy" id="214856"/>
    <lineage>
        <taxon>Bacteria</taxon>
        <taxon>Pseudomonadati</taxon>
        <taxon>Bacteroidota</taxon>
        <taxon>Bacteroidia</taxon>
        <taxon>Bacteroidales</taxon>
        <taxon>Rikenellaceae</taxon>
        <taxon>Alistipes</taxon>
    </lineage>
</organism>
<comment type="catalytic activity">
    <reaction evidence="3">
        <text>2-deoxy-D-ribose + ATP = 2-deoxy-D-ribose 5-phosphate + ADP + H(+)</text>
        <dbReference type="Rhea" id="RHEA:30871"/>
        <dbReference type="ChEBI" id="CHEBI:15378"/>
        <dbReference type="ChEBI" id="CHEBI:30616"/>
        <dbReference type="ChEBI" id="CHEBI:62877"/>
        <dbReference type="ChEBI" id="CHEBI:90761"/>
        <dbReference type="ChEBI" id="CHEBI:456216"/>
        <dbReference type="EC" id="2.7.1.229"/>
    </reaction>
</comment>
<comment type="function">
    <text evidence="3">Catalyzes the ATP-dependent phosphorylation of 2-deoxy-D-ribose to 2-deoxy-D-ribose 5-phosphate (dRib-5P), allowing the use of deoxyribose as the sole carbon source.</text>
</comment>
<dbReference type="AlphaFoldDB" id="A0AA37NLZ1"/>
<keyword evidence="3" id="KW-0067">ATP-binding</keyword>
<dbReference type="GO" id="GO:0005829">
    <property type="term" value="C:cytosol"/>
    <property type="evidence" value="ECO:0007669"/>
    <property type="project" value="TreeGrafter"/>
</dbReference>
<gene>
    <name evidence="5" type="primary">rbsK_1</name>
    <name evidence="3" type="synonym">deoK</name>
    <name evidence="5" type="ORF">CE91St16_02870</name>
</gene>
<feature type="binding site" evidence="3">
    <location>
        <position position="213"/>
    </location>
    <ligand>
        <name>K(+)</name>
        <dbReference type="ChEBI" id="CHEBI:29103"/>
    </ligand>
</feature>